<dbReference type="Proteomes" id="UP001237823">
    <property type="component" value="Unassembled WGS sequence"/>
</dbReference>
<accession>A0ABT7TB39</accession>
<proteinExistence type="predicted"/>
<protein>
    <submittedName>
        <fullName evidence="2">Uncharacterized protein</fullName>
    </submittedName>
</protein>
<feature type="transmembrane region" description="Helical" evidence="1">
    <location>
        <begin position="142"/>
        <end position="160"/>
    </location>
</feature>
<keyword evidence="1" id="KW-0812">Transmembrane</keyword>
<keyword evidence="1" id="KW-1133">Transmembrane helix</keyword>
<feature type="transmembrane region" description="Helical" evidence="1">
    <location>
        <begin position="166"/>
        <end position="182"/>
    </location>
</feature>
<keyword evidence="1" id="KW-0472">Membrane</keyword>
<evidence type="ECO:0000313" key="3">
    <source>
        <dbReference type="Proteomes" id="UP001237823"/>
    </source>
</evidence>
<evidence type="ECO:0000313" key="2">
    <source>
        <dbReference type="EMBL" id="MDM7886157.1"/>
    </source>
</evidence>
<dbReference type="RefSeq" id="WP_289459433.1">
    <property type="nucleotide sequence ID" value="NZ_JAUCML010000009.1"/>
</dbReference>
<sequence length="208" mass="22453">MFRLGWQVFRALLGDVVDPARARRAAWIAGAVAVVVLVVSVVTDRATGWAGSGGVRPVLTVSFVTIGALALVFACFPTARAAGPELRINGRQVRPDQQLSARSTVQPYLSRRQRPVAPEDRAIVLNDVPLLQRGLVWRLSRLTPLLVGLACGSAAVLVSGERQPLVFLWPFFYLFLLPDLVVRIGRAERARLAALAADPAPTTTEATP</sequence>
<organism evidence="2 3">
    <name type="scientific">Curtobacterium citri</name>
    <dbReference type="NCBI Taxonomy" id="3055139"/>
    <lineage>
        <taxon>Bacteria</taxon>
        <taxon>Bacillati</taxon>
        <taxon>Actinomycetota</taxon>
        <taxon>Actinomycetes</taxon>
        <taxon>Micrococcales</taxon>
        <taxon>Microbacteriaceae</taxon>
        <taxon>Curtobacterium</taxon>
    </lineage>
</organism>
<name>A0ABT7TB39_9MICO</name>
<feature type="transmembrane region" description="Helical" evidence="1">
    <location>
        <begin position="25"/>
        <end position="43"/>
    </location>
</feature>
<comment type="caution">
    <text evidence="2">The sequence shown here is derived from an EMBL/GenBank/DDBJ whole genome shotgun (WGS) entry which is preliminary data.</text>
</comment>
<gene>
    <name evidence="2" type="ORF">QUG92_13670</name>
</gene>
<dbReference type="EMBL" id="JAUCML010000009">
    <property type="protein sequence ID" value="MDM7886157.1"/>
    <property type="molecule type" value="Genomic_DNA"/>
</dbReference>
<reference evidence="2 3" key="1">
    <citation type="submission" date="2023-06" db="EMBL/GenBank/DDBJ databases">
        <authorList>
            <person name="Feng G."/>
            <person name="Li J."/>
            <person name="Zhu H."/>
        </authorList>
    </citation>
    <scope>NUCLEOTIDE SEQUENCE [LARGE SCALE GENOMIC DNA]</scope>
    <source>
        <strain evidence="2 3">RHCKG23</strain>
    </source>
</reference>
<keyword evidence="3" id="KW-1185">Reference proteome</keyword>
<feature type="transmembrane region" description="Helical" evidence="1">
    <location>
        <begin position="55"/>
        <end position="76"/>
    </location>
</feature>
<evidence type="ECO:0000256" key="1">
    <source>
        <dbReference type="SAM" id="Phobius"/>
    </source>
</evidence>